<gene>
    <name evidence="2" type="ORF">H6A20_09705</name>
</gene>
<feature type="compositionally biased region" description="Basic and acidic residues" evidence="1">
    <location>
        <begin position="139"/>
        <end position="148"/>
    </location>
</feature>
<evidence type="ECO:0000313" key="2">
    <source>
        <dbReference type="EMBL" id="MBM6948925.1"/>
    </source>
</evidence>
<dbReference type="SUPFAM" id="SSF52540">
    <property type="entry name" value="P-loop containing nucleoside triphosphate hydrolases"/>
    <property type="match status" value="1"/>
</dbReference>
<reference evidence="2" key="2">
    <citation type="journal article" date="2021" name="Sci. Rep.">
        <title>The distribution of antibiotic resistance genes in chicken gut microbiota commensals.</title>
        <authorList>
            <person name="Juricova H."/>
            <person name="Matiasovicova J."/>
            <person name="Kubasova T."/>
            <person name="Cejkova D."/>
            <person name="Rychlik I."/>
        </authorList>
    </citation>
    <scope>NUCLEOTIDE SEQUENCE</scope>
    <source>
        <strain evidence="2">An582</strain>
    </source>
</reference>
<feature type="compositionally biased region" description="Pro residues" evidence="1">
    <location>
        <begin position="149"/>
        <end position="159"/>
    </location>
</feature>
<evidence type="ECO:0000313" key="3">
    <source>
        <dbReference type="Proteomes" id="UP000705508"/>
    </source>
</evidence>
<feature type="region of interest" description="Disordered" evidence="1">
    <location>
        <begin position="133"/>
        <end position="178"/>
    </location>
</feature>
<organism evidence="2 3">
    <name type="scientific">Mordavella massiliensis</name>
    <dbReference type="NCBI Taxonomy" id="1871024"/>
    <lineage>
        <taxon>Bacteria</taxon>
        <taxon>Bacillati</taxon>
        <taxon>Bacillota</taxon>
        <taxon>Clostridia</taxon>
        <taxon>Eubacteriales</taxon>
        <taxon>Clostridiaceae</taxon>
        <taxon>Mordavella</taxon>
    </lineage>
</organism>
<dbReference type="RefSeq" id="WP_204906929.1">
    <property type="nucleotide sequence ID" value="NZ_JACJKS010000014.1"/>
</dbReference>
<accession>A0A939BHA2</accession>
<dbReference type="InterPro" id="IPR027417">
    <property type="entry name" value="P-loop_NTPase"/>
</dbReference>
<protein>
    <submittedName>
        <fullName evidence="2">Uncharacterized protein</fullName>
    </submittedName>
</protein>
<dbReference type="Proteomes" id="UP000705508">
    <property type="component" value="Unassembled WGS sequence"/>
</dbReference>
<dbReference type="EMBL" id="JACJKS010000014">
    <property type="protein sequence ID" value="MBM6948925.1"/>
    <property type="molecule type" value="Genomic_DNA"/>
</dbReference>
<proteinExistence type="predicted"/>
<comment type="caution">
    <text evidence="2">The sequence shown here is derived from an EMBL/GenBank/DDBJ whole genome shotgun (WGS) entry which is preliminary data.</text>
</comment>
<dbReference type="AlphaFoldDB" id="A0A939BHA2"/>
<name>A0A939BHA2_9CLOT</name>
<reference evidence="2" key="1">
    <citation type="submission" date="2020-08" db="EMBL/GenBank/DDBJ databases">
        <authorList>
            <person name="Cejkova D."/>
            <person name="Kubasova T."/>
            <person name="Jahodarova E."/>
            <person name="Rychlik I."/>
        </authorList>
    </citation>
    <scope>NUCLEOTIDE SEQUENCE</scope>
    <source>
        <strain evidence="2">An582</strain>
    </source>
</reference>
<sequence>MEEKIIRSAIQAHASKKSFQFAFREELKTKQIDNAVRSYAKGVAAEEVIAILDETMLSNGKKGYLVTEKGIYSSTMFNKKSNPLPLDHMVSVEVEESDCIVTYEDGTKRNFFFSIHKEFPGILKAILESGTQNVCGPEKPADEPKPAEQPKPAEPPKLAEPPEEVEQEVPAGPEEEEKKYKIAVVGEAGSGRHTLVERLSESGELSDDISLLLFEDPLELFRYLEEPGACLDGYIGVCDAETGTSDELTDAIRIMSGKQTPLSALFFNKRDLIPDDEMFLLSAQMTLGDMEDMGFEGFYQPEKVEILLGRLFSLPVYIGSAVDVRANDLEPEFGNAVRELVQGLNAHEGVLPDGEMEPVSLEELILRYKG</sequence>
<evidence type="ECO:0000256" key="1">
    <source>
        <dbReference type="SAM" id="MobiDB-lite"/>
    </source>
</evidence>